<evidence type="ECO:0000313" key="3">
    <source>
        <dbReference type="EMBL" id="VDO66677.1"/>
    </source>
</evidence>
<organism evidence="5">
    <name type="scientific">Onchocerca flexuosa</name>
    <dbReference type="NCBI Taxonomy" id="387005"/>
    <lineage>
        <taxon>Eukaryota</taxon>
        <taxon>Metazoa</taxon>
        <taxon>Ecdysozoa</taxon>
        <taxon>Nematoda</taxon>
        <taxon>Chromadorea</taxon>
        <taxon>Rhabditida</taxon>
        <taxon>Spirurina</taxon>
        <taxon>Spiruromorpha</taxon>
        <taxon>Filarioidea</taxon>
        <taxon>Onchocercidae</taxon>
        <taxon>Onchocerca</taxon>
    </lineage>
</organism>
<evidence type="ECO:0000256" key="1">
    <source>
        <dbReference type="SAM" id="Coils"/>
    </source>
</evidence>
<dbReference type="AlphaFoldDB" id="A0A183HRU6"/>
<name>A0A183HRU6_9BILA</name>
<dbReference type="Proteomes" id="UP000267606">
    <property type="component" value="Unassembled WGS sequence"/>
</dbReference>
<keyword evidence="4" id="KW-1185">Reference proteome</keyword>
<proteinExistence type="predicted"/>
<feature type="region of interest" description="Disordered" evidence="2">
    <location>
        <begin position="1"/>
        <end position="24"/>
    </location>
</feature>
<reference evidence="5" key="1">
    <citation type="submission" date="2016-06" db="UniProtKB">
        <authorList>
            <consortium name="WormBaseParasite"/>
        </authorList>
    </citation>
    <scope>IDENTIFICATION</scope>
</reference>
<dbReference type="WBParaSite" id="OFLC_0001020701-mRNA-1">
    <property type="protein sequence ID" value="OFLC_0001020701-mRNA-1"/>
    <property type="gene ID" value="OFLC_0001020701"/>
</dbReference>
<protein>
    <submittedName>
        <fullName evidence="5">CASPASE_P10 domain-containing protein</fullName>
    </submittedName>
</protein>
<evidence type="ECO:0000256" key="2">
    <source>
        <dbReference type="SAM" id="MobiDB-lite"/>
    </source>
</evidence>
<dbReference type="EMBL" id="UZAJ01013353">
    <property type="protein sequence ID" value="VDO66677.1"/>
    <property type="molecule type" value="Genomic_DNA"/>
</dbReference>
<accession>A0A183HRU6</accession>
<sequence length="152" mass="17677">MHDKKTKAYGFPSTSDDTGDSIEQGEDDVVTIEDLNTEEKALVDQVLVLCSQFIRGINCADVNWYSKLKMAIFLRLQQLVENMKNAVTRRRELRERNEELCRLRQHLIERNRINEPECACEKILPDPTIKEFGPQHQNSFSFIQSEFHAFSS</sequence>
<keyword evidence="1" id="KW-0175">Coiled coil</keyword>
<reference evidence="3 4" key="2">
    <citation type="submission" date="2018-11" db="EMBL/GenBank/DDBJ databases">
        <authorList>
            <consortium name="Pathogen Informatics"/>
        </authorList>
    </citation>
    <scope>NUCLEOTIDE SEQUENCE [LARGE SCALE GENOMIC DNA]</scope>
</reference>
<gene>
    <name evidence="3" type="ORF">OFLC_LOCUS10210</name>
</gene>
<evidence type="ECO:0000313" key="5">
    <source>
        <dbReference type="WBParaSite" id="OFLC_0001020701-mRNA-1"/>
    </source>
</evidence>
<evidence type="ECO:0000313" key="4">
    <source>
        <dbReference type="Proteomes" id="UP000267606"/>
    </source>
</evidence>
<feature type="coiled-coil region" evidence="1">
    <location>
        <begin position="76"/>
        <end position="110"/>
    </location>
</feature>